<dbReference type="InterPro" id="IPR007865">
    <property type="entry name" value="Aminopep_P_N"/>
</dbReference>
<dbReference type="GO" id="GO:0006508">
    <property type="term" value="P:proteolysis"/>
    <property type="evidence" value="ECO:0007669"/>
    <property type="project" value="TreeGrafter"/>
</dbReference>
<dbReference type="SUPFAM" id="SSF53092">
    <property type="entry name" value="Creatinase/prolidase N-terminal domain"/>
    <property type="match status" value="1"/>
</dbReference>
<dbReference type="EMBL" id="FQYU01000002">
    <property type="protein sequence ID" value="SHJ07307.1"/>
    <property type="molecule type" value="Genomic_DNA"/>
</dbReference>
<dbReference type="Pfam" id="PF00557">
    <property type="entry name" value="Peptidase_M24"/>
    <property type="match status" value="1"/>
</dbReference>
<keyword evidence="7" id="KW-0464">Manganese</keyword>
<dbReference type="STRING" id="192903.SAMN04488513_102751"/>
<gene>
    <name evidence="9" type="ORF">SAMN04488513_102751</name>
</gene>
<dbReference type="GO" id="GO:0070006">
    <property type="term" value="F:metalloaminopeptidase activity"/>
    <property type="evidence" value="ECO:0007669"/>
    <property type="project" value="InterPro"/>
</dbReference>
<dbReference type="Proteomes" id="UP000184543">
    <property type="component" value="Unassembled WGS sequence"/>
</dbReference>
<keyword evidence="5" id="KW-0479">Metal-binding</keyword>
<dbReference type="Pfam" id="PF05195">
    <property type="entry name" value="AMP_N"/>
    <property type="match status" value="1"/>
</dbReference>
<comment type="similarity">
    <text evidence="3">Belongs to the peptidase M24B family.</text>
</comment>
<dbReference type="Gene3D" id="3.40.350.10">
    <property type="entry name" value="Creatinase/prolidase N-terminal domain"/>
    <property type="match status" value="1"/>
</dbReference>
<evidence type="ECO:0000256" key="5">
    <source>
        <dbReference type="ARBA" id="ARBA00022723"/>
    </source>
</evidence>
<dbReference type="Gene3D" id="3.90.230.10">
    <property type="entry name" value="Creatinase/methionine aminopeptidase superfamily"/>
    <property type="match status" value="1"/>
</dbReference>
<accession>A0A1M6GBM9</accession>
<reference evidence="10" key="1">
    <citation type="submission" date="2016-11" db="EMBL/GenBank/DDBJ databases">
        <authorList>
            <person name="Varghese N."/>
            <person name="Submissions S."/>
        </authorList>
    </citation>
    <scope>NUCLEOTIDE SEQUENCE [LARGE SCALE GENOMIC DNA]</scope>
    <source>
        <strain evidence="10">DSM 19858</strain>
    </source>
</reference>
<evidence type="ECO:0000256" key="6">
    <source>
        <dbReference type="ARBA" id="ARBA00022801"/>
    </source>
</evidence>
<evidence type="ECO:0000313" key="10">
    <source>
        <dbReference type="Proteomes" id="UP000184543"/>
    </source>
</evidence>
<name>A0A1M6GBM9_9FLAO</name>
<dbReference type="InterPro" id="IPR000994">
    <property type="entry name" value="Pept_M24"/>
</dbReference>
<dbReference type="InterPro" id="IPR029149">
    <property type="entry name" value="Creatin/AminoP/Spt16_N"/>
</dbReference>
<dbReference type="GO" id="GO:0005829">
    <property type="term" value="C:cytosol"/>
    <property type="evidence" value="ECO:0007669"/>
    <property type="project" value="TreeGrafter"/>
</dbReference>
<dbReference type="EC" id="3.4.11.9" evidence="4"/>
<evidence type="ECO:0000256" key="4">
    <source>
        <dbReference type="ARBA" id="ARBA00012574"/>
    </source>
</evidence>
<evidence type="ECO:0000259" key="8">
    <source>
        <dbReference type="SMART" id="SM01011"/>
    </source>
</evidence>
<sequence length="465" mass="51523">MFAKEVYVNRRKKLKEAVGSGVILFLGNDEVGSNFEDNVYPFRQDSTFAYFFGISMPGLSAVIDIDGNTEKLYGPALSIDHVIFSGSHQSLEDKAASVGVRHVADSANLQGDLKEALQRKNKIHYLPPYRSEHRLKLARLLEIPLEEIEGKVSIDLIKAIVALRSIKSADELAEIEGAIATTVEMQKKAMEMARPGITERDLYAEVERIALTHGAGTSFPTIMTVNGQILHNHYRGNELKSGDMVLCDCGAEAHSGYAGDLTRTFPVDKKFTTRQKQVYDIVYAAYKTAKEMLRPGIEFYKVHWAACVKIVEGLKELGLMKGDPDEAVSAGAHTLFFQCGLGHMLGMDVHDMENLGEAYVGYTDELRQSTEFGFKSLRLGRILQEGMVLTVEPGIYLIPELIDLRKGQKAYLDFVDYESLEAYRHFGGIRIEDVFYITSDGAQLLGPGLPTTSGEIEAFRQSAGS</sequence>
<keyword evidence="10" id="KW-1185">Reference proteome</keyword>
<dbReference type="GO" id="GO:0030145">
    <property type="term" value="F:manganese ion binding"/>
    <property type="evidence" value="ECO:0007669"/>
    <property type="project" value="InterPro"/>
</dbReference>
<evidence type="ECO:0000256" key="7">
    <source>
        <dbReference type="ARBA" id="ARBA00023211"/>
    </source>
</evidence>
<comment type="catalytic activity">
    <reaction evidence="1">
        <text>Release of any N-terminal amino acid, including proline, that is linked to proline, even from a dipeptide or tripeptide.</text>
        <dbReference type="EC" id="3.4.11.9"/>
    </reaction>
</comment>
<evidence type="ECO:0000313" key="9">
    <source>
        <dbReference type="EMBL" id="SHJ07307.1"/>
    </source>
</evidence>
<dbReference type="InterPro" id="IPR036005">
    <property type="entry name" value="Creatinase/aminopeptidase-like"/>
</dbReference>
<keyword evidence="9" id="KW-0031">Aminopeptidase</keyword>
<dbReference type="OrthoDB" id="9806388at2"/>
<evidence type="ECO:0000256" key="2">
    <source>
        <dbReference type="ARBA" id="ARBA00001936"/>
    </source>
</evidence>
<dbReference type="PANTHER" id="PTHR43226">
    <property type="entry name" value="XAA-PRO AMINOPEPTIDASE 3"/>
    <property type="match status" value="1"/>
</dbReference>
<dbReference type="InterPro" id="IPR052433">
    <property type="entry name" value="X-Pro_dipept-like"/>
</dbReference>
<protein>
    <recommendedName>
        <fullName evidence="4">Xaa-Pro aminopeptidase</fullName>
        <ecNumber evidence="4">3.4.11.9</ecNumber>
    </recommendedName>
</protein>
<evidence type="ECO:0000256" key="1">
    <source>
        <dbReference type="ARBA" id="ARBA00001424"/>
    </source>
</evidence>
<dbReference type="SUPFAM" id="SSF55920">
    <property type="entry name" value="Creatinase/aminopeptidase"/>
    <property type="match status" value="1"/>
</dbReference>
<dbReference type="SMART" id="SM01011">
    <property type="entry name" value="AMP_N"/>
    <property type="match status" value="1"/>
</dbReference>
<dbReference type="RefSeq" id="WP_072992016.1">
    <property type="nucleotide sequence ID" value="NZ_FQYU01000002.1"/>
</dbReference>
<proteinExistence type="inferred from homology"/>
<keyword evidence="9" id="KW-0645">Protease</keyword>
<dbReference type="AlphaFoldDB" id="A0A1M6GBM9"/>
<organism evidence="9 10">
    <name type="scientific">Pseudozobellia thermophila</name>
    <dbReference type="NCBI Taxonomy" id="192903"/>
    <lineage>
        <taxon>Bacteria</taxon>
        <taxon>Pseudomonadati</taxon>
        <taxon>Bacteroidota</taxon>
        <taxon>Flavobacteriia</taxon>
        <taxon>Flavobacteriales</taxon>
        <taxon>Flavobacteriaceae</taxon>
        <taxon>Pseudozobellia</taxon>
    </lineage>
</organism>
<dbReference type="CDD" id="cd01087">
    <property type="entry name" value="Prolidase"/>
    <property type="match status" value="1"/>
</dbReference>
<evidence type="ECO:0000256" key="3">
    <source>
        <dbReference type="ARBA" id="ARBA00008766"/>
    </source>
</evidence>
<keyword evidence="6" id="KW-0378">Hydrolase</keyword>
<comment type="cofactor">
    <cofactor evidence="2">
        <name>Mn(2+)</name>
        <dbReference type="ChEBI" id="CHEBI:29035"/>
    </cofactor>
</comment>
<feature type="domain" description="Aminopeptidase P N-terminal" evidence="8">
    <location>
        <begin position="2"/>
        <end position="134"/>
    </location>
</feature>
<dbReference type="PANTHER" id="PTHR43226:SF4">
    <property type="entry name" value="XAA-PRO AMINOPEPTIDASE 3"/>
    <property type="match status" value="1"/>
</dbReference>